<dbReference type="InterPro" id="IPR046336">
    <property type="entry name" value="Lon_prtase_N_sf"/>
</dbReference>
<dbReference type="Pfam" id="PF02190">
    <property type="entry name" value="LON_substr_bdg"/>
    <property type="match status" value="1"/>
</dbReference>
<evidence type="ECO:0000256" key="11">
    <source>
        <dbReference type="ARBA" id="ARBA00046075"/>
    </source>
</evidence>
<keyword evidence="8" id="KW-0832">Ubl conjugation</keyword>
<dbReference type="InterPro" id="IPR004910">
    <property type="entry name" value="Yippee/Mis18/Cereblon"/>
</dbReference>
<evidence type="ECO:0000256" key="9">
    <source>
        <dbReference type="ARBA" id="ARBA00023242"/>
    </source>
</evidence>
<dbReference type="PROSITE" id="PS51788">
    <property type="entry name" value="CULT"/>
    <property type="match status" value="1"/>
</dbReference>
<keyword evidence="5" id="KW-0479">Metal-binding</keyword>
<evidence type="ECO:0000256" key="2">
    <source>
        <dbReference type="ARBA" id="ARBA00004906"/>
    </source>
</evidence>
<comment type="pathway">
    <text evidence="2">Protein modification; protein ubiquitination.</text>
</comment>
<dbReference type="Gene3D" id="2.170.150.20">
    <property type="entry name" value="Peptide methionine sulfoxide reductase"/>
    <property type="match status" value="1"/>
</dbReference>
<keyword evidence="7" id="KW-0862">Zinc</keyword>
<dbReference type="SUPFAM" id="SSF88697">
    <property type="entry name" value="PUA domain-like"/>
    <property type="match status" value="1"/>
</dbReference>
<name>A0A834IUF6_RHYFE</name>
<evidence type="ECO:0000256" key="13">
    <source>
        <dbReference type="SAM" id="MobiDB-lite"/>
    </source>
</evidence>
<sequence>MAEPENQDSDQEDQDLPMEIENGHISDNSSDYTSTSDRNSPDEDLELINSITGEYDRDIPTTHGYLGKLNPLRGYTIFEDGDVLKVFAIYTNTLVFPGFTLPLVMTNNYENGIMQNFIDKNNRVFVLLCANSGYSGLYEYGITMEIFEISHHYRMLHIKARGRQRCERVPGSKIENASARIKLVTVRIIAEPPIVSPLQDSQLLALKLKRKWKIRNIGELKQCKRYRRYHAAQYVFPSWVYDMNEVSYYIDILLDALSSYGKEYIPKDPEKLSYWFVQNYQLSHNERLKILGLKSTLERLKLECMYLKLGRTMCCDNCNALITDPSKVFVMSKDGTQSNYVNPGGHVYETVTVLSAINFQLVGDPSRQFSWFPGYAWTIIQCIYCNKHLGWKFTSNNLSPKEFFGLAKSGFKVMSQDPPDDLSILK</sequence>
<gene>
    <name evidence="15" type="ORF">GWI33_004649</name>
</gene>
<feature type="region of interest" description="Disordered" evidence="13">
    <location>
        <begin position="1"/>
        <end position="43"/>
    </location>
</feature>
<comment type="function">
    <text evidence="11">Substrate recognition component of a DCX (DDB1-CUL4-X-box) E3 protein ligase complex that mediates the ubiquitination and subsequent proteasomal degradation of target proteins. Has an essential role in mediating growth by negatively regulating insulin signaling. It also has a role in maintaining presynaptic function in the neuromuscular junction synapses of third-instar larvae.</text>
</comment>
<evidence type="ECO:0000259" key="14">
    <source>
        <dbReference type="PROSITE" id="PS51788"/>
    </source>
</evidence>
<dbReference type="OrthoDB" id="267517at2759"/>
<dbReference type="GO" id="GO:0005634">
    <property type="term" value="C:nucleus"/>
    <property type="evidence" value="ECO:0007669"/>
    <property type="project" value="UniProtKB-SubCell"/>
</dbReference>
<dbReference type="Proteomes" id="UP000625711">
    <property type="component" value="Unassembled WGS sequence"/>
</dbReference>
<evidence type="ECO:0000256" key="4">
    <source>
        <dbReference type="ARBA" id="ARBA00014394"/>
    </source>
</evidence>
<dbReference type="Gene3D" id="1.20.58.1480">
    <property type="match status" value="1"/>
</dbReference>
<dbReference type="UniPathway" id="UPA00143"/>
<evidence type="ECO:0000256" key="1">
    <source>
        <dbReference type="ARBA" id="ARBA00004123"/>
    </source>
</evidence>
<dbReference type="FunFam" id="2.170.150.20:FF:000007">
    <property type="entry name" value="Protein cereblon"/>
    <property type="match status" value="1"/>
</dbReference>
<dbReference type="EMBL" id="JAACXV010000023">
    <property type="protein sequence ID" value="KAF7286610.1"/>
    <property type="molecule type" value="Genomic_DNA"/>
</dbReference>
<feature type="compositionally biased region" description="Acidic residues" evidence="13">
    <location>
        <begin position="1"/>
        <end position="18"/>
    </location>
</feature>
<comment type="caution">
    <text evidence="15">The sequence shown here is derived from an EMBL/GenBank/DDBJ whole genome shotgun (WGS) entry which is preliminary data.</text>
</comment>
<comment type="similarity">
    <text evidence="3">Belongs to the CRBN family.</text>
</comment>
<proteinExistence type="inferred from homology"/>
<protein>
    <recommendedName>
        <fullName evidence="4">Protein cereblon</fullName>
    </recommendedName>
    <alternativeName>
        <fullName evidence="10">Protein ohgata</fullName>
    </alternativeName>
</protein>
<dbReference type="Pfam" id="PF03226">
    <property type="entry name" value="Yippee-Mis18"/>
    <property type="match status" value="1"/>
</dbReference>
<evidence type="ECO:0000256" key="12">
    <source>
        <dbReference type="ARBA" id="ARBA00046796"/>
    </source>
</evidence>
<evidence type="ECO:0000256" key="8">
    <source>
        <dbReference type="ARBA" id="ARBA00022843"/>
    </source>
</evidence>
<dbReference type="InterPro" id="IPR034750">
    <property type="entry name" value="CULT"/>
</dbReference>
<evidence type="ECO:0000313" key="15">
    <source>
        <dbReference type="EMBL" id="KAF7286610.1"/>
    </source>
</evidence>
<keyword evidence="6" id="KW-0833">Ubl conjugation pathway</keyword>
<reference evidence="15" key="1">
    <citation type="submission" date="2020-08" db="EMBL/GenBank/DDBJ databases">
        <title>Genome sequencing and assembly of the red palm weevil Rhynchophorus ferrugineus.</title>
        <authorList>
            <person name="Dias G.B."/>
            <person name="Bergman C.M."/>
            <person name="Manee M."/>
        </authorList>
    </citation>
    <scope>NUCLEOTIDE SEQUENCE</scope>
    <source>
        <strain evidence="15">AA-2017</strain>
        <tissue evidence="15">Whole larva</tissue>
    </source>
</reference>
<dbReference type="InterPro" id="IPR015947">
    <property type="entry name" value="PUA-like_sf"/>
</dbReference>
<accession>A0A834IUF6</accession>
<organism evidence="15 16">
    <name type="scientific">Rhynchophorus ferrugineus</name>
    <name type="common">Red palm weevil</name>
    <name type="synonym">Curculio ferrugineus</name>
    <dbReference type="NCBI Taxonomy" id="354439"/>
    <lineage>
        <taxon>Eukaryota</taxon>
        <taxon>Metazoa</taxon>
        <taxon>Ecdysozoa</taxon>
        <taxon>Arthropoda</taxon>
        <taxon>Hexapoda</taxon>
        <taxon>Insecta</taxon>
        <taxon>Pterygota</taxon>
        <taxon>Neoptera</taxon>
        <taxon>Endopterygota</taxon>
        <taxon>Coleoptera</taxon>
        <taxon>Polyphaga</taxon>
        <taxon>Cucujiformia</taxon>
        <taxon>Curculionidae</taxon>
        <taxon>Dryophthorinae</taxon>
        <taxon>Rhynchophorus</taxon>
    </lineage>
</organism>
<dbReference type="CDD" id="cd15777">
    <property type="entry name" value="CRBN_C_like"/>
    <property type="match status" value="1"/>
</dbReference>
<evidence type="ECO:0000256" key="10">
    <source>
        <dbReference type="ARBA" id="ARBA00030079"/>
    </source>
</evidence>
<dbReference type="GO" id="GO:0016567">
    <property type="term" value="P:protein ubiquitination"/>
    <property type="evidence" value="ECO:0007669"/>
    <property type="project" value="UniProtKB-UniPathway"/>
</dbReference>
<feature type="domain" description="CULT" evidence="14">
    <location>
        <begin position="310"/>
        <end position="415"/>
    </location>
</feature>
<comment type="subunit">
    <text evidence="12">Likely a component of a DCX (DDB1-CUL4-X-box) protein ligase complex. May interact with pic/DDB1.</text>
</comment>
<dbReference type="GO" id="GO:0046872">
    <property type="term" value="F:metal ion binding"/>
    <property type="evidence" value="ECO:0007669"/>
    <property type="project" value="UniProtKB-KW"/>
</dbReference>
<dbReference type="AlphaFoldDB" id="A0A834IUF6"/>
<keyword evidence="16" id="KW-1185">Reference proteome</keyword>
<evidence type="ECO:0000256" key="7">
    <source>
        <dbReference type="ARBA" id="ARBA00022833"/>
    </source>
</evidence>
<evidence type="ECO:0000256" key="5">
    <source>
        <dbReference type="ARBA" id="ARBA00022723"/>
    </source>
</evidence>
<feature type="compositionally biased region" description="Low complexity" evidence="13">
    <location>
        <begin position="26"/>
        <end position="38"/>
    </location>
</feature>
<evidence type="ECO:0000256" key="6">
    <source>
        <dbReference type="ARBA" id="ARBA00022786"/>
    </source>
</evidence>
<keyword evidence="9" id="KW-0539">Nucleus</keyword>
<evidence type="ECO:0000256" key="3">
    <source>
        <dbReference type="ARBA" id="ARBA00005293"/>
    </source>
</evidence>
<evidence type="ECO:0000313" key="16">
    <source>
        <dbReference type="Proteomes" id="UP000625711"/>
    </source>
</evidence>
<comment type="subcellular location">
    <subcellularLocation>
        <location evidence="1">Nucleus</location>
    </subcellularLocation>
</comment>
<dbReference type="Gene3D" id="2.30.130.40">
    <property type="entry name" value="LON domain-like"/>
    <property type="match status" value="1"/>
</dbReference>
<dbReference type="InterPro" id="IPR003111">
    <property type="entry name" value="Lon_prtase_N"/>
</dbReference>